<evidence type="ECO:0000313" key="14">
    <source>
        <dbReference type="Proteomes" id="UP001306508"/>
    </source>
</evidence>
<evidence type="ECO:0000256" key="4">
    <source>
        <dbReference type="ARBA" id="ARBA00022989"/>
    </source>
</evidence>
<accession>A0AAN8A707</accession>
<evidence type="ECO:0000256" key="9">
    <source>
        <dbReference type="SAM" id="Coils"/>
    </source>
</evidence>
<organism evidence="13 14">
    <name type="scientific">Arxiozyma heterogenica</name>
    <dbReference type="NCBI Taxonomy" id="278026"/>
    <lineage>
        <taxon>Eukaryota</taxon>
        <taxon>Fungi</taxon>
        <taxon>Dikarya</taxon>
        <taxon>Ascomycota</taxon>
        <taxon>Saccharomycotina</taxon>
        <taxon>Saccharomycetes</taxon>
        <taxon>Saccharomycetales</taxon>
        <taxon>Saccharomycetaceae</taxon>
        <taxon>Arxiozyma</taxon>
    </lineage>
</organism>
<feature type="transmembrane region" description="Helical" evidence="11">
    <location>
        <begin position="293"/>
        <end position="314"/>
    </location>
</feature>
<comment type="caution">
    <text evidence="13">The sequence shown here is derived from an EMBL/GenBank/DDBJ whole genome shotgun (WGS) entry which is preliminary data.</text>
</comment>
<dbReference type="GO" id="GO:0048278">
    <property type="term" value="P:vesicle docking"/>
    <property type="evidence" value="ECO:0007669"/>
    <property type="project" value="TreeGrafter"/>
</dbReference>
<keyword evidence="14" id="KW-1185">Reference proteome</keyword>
<dbReference type="PANTHER" id="PTHR19957">
    <property type="entry name" value="SYNTAXIN"/>
    <property type="match status" value="1"/>
</dbReference>
<evidence type="ECO:0000256" key="7">
    <source>
        <dbReference type="ARBA" id="ARBA00053564"/>
    </source>
</evidence>
<evidence type="ECO:0000256" key="8">
    <source>
        <dbReference type="RuleBase" id="RU003858"/>
    </source>
</evidence>
<protein>
    <recommendedName>
        <fullName evidence="12">t-SNARE coiled-coil homology domain-containing protein</fullName>
    </recommendedName>
</protein>
<keyword evidence="6 11" id="KW-0472">Membrane</keyword>
<keyword evidence="5 9" id="KW-0175">Coiled coil</keyword>
<dbReference type="InterPro" id="IPR010989">
    <property type="entry name" value="SNARE"/>
</dbReference>
<evidence type="ECO:0000256" key="6">
    <source>
        <dbReference type="ARBA" id="ARBA00023136"/>
    </source>
</evidence>
<dbReference type="GO" id="GO:0070300">
    <property type="term" value="F:phosphatidic acid binding"/>
    <property type="evidence" value="ECO:0007669"/>
    <property type="project" value="UniProtKB-ARBA"/>
</dbReference>
<gene>
    <name evidence="13" type="ORF">RI543_003945</name>
</gene>
<dbReference type="InterPro" id="IPR006012">
    <property type="entry name" value="Syntaxin/epimorphin_CS"/>
</dbReference>
<proteinExistence type="inferred from homology"/>
<name>A0AAN8A707_9SACH</name>
<dbReference type="FunFam" id="1.20.58.70:FF:000008">
    <property type="entry name" value="Syntaxin family protein"/>
    <property type="match status" value="1"/>
</dbReference>
<dbReference type="GO" id="GO:0000149">
    <property type="term" value="F:SNARE binding"/>
    <property type="evidence" value="ECO:0007669"/>
    <property type="project" value="TreeGrafter"/>
</dbReference>
<dbReference type="Proteomes" id="UP001306508">
    <property type="component" value="Unassembled WGS sequence"/>
</dbReference>
<reference evidence="14" key="1">
    <citation type="submission" date="2023-07" db="EMBL/GenBank/DDBJ databases">
        <title>A draft genome of Kazachstania heterogenica Y-27499.</title>
        <authorList>
            <person name="Donic C."/>
            <person name="Kralova J.S."/>
            <person name="Fidel L."/>
            <person name="Ben-Dor S."/>
            <person name="Jung S."/>
        </authorList>
    </citation>
    <scope>NUCLEOTIDE SEQUENCE [LARGE SCALE GENOMIC DNA]</scope>
    <source>
        <strain evidence="14">Y27499</strain>
    </source>
</reference>
<feature type="compositionally biased region" description="Low complexity" evidence="10">
    <location>
        <begin position="1"/>
        <end position="24"/>
    </location>
</feature>
<evidence type="ECO:0000256" key="11">
    <source>
        <dbReference type="SAM" id="Phobius"/>
    </source>
</evidence>
<dbReference type="GO" id="GO:0006906">
    <property type="term" value="P:vesicle fusion"/>
    <property type="evidence" value="ECO:0007669"/>
    <property type="project" value="TreeGrafter"/>
</dbReference>
<dbReference type="Gene3D" id="1.20.58.70">
    <property type="match status" value="1"/>
</dbReference>
<keyword evidence="3 11" id="KW-0812">Transmembrane</keyword>
<dbReference type="GO" id="GO:0031201">
    <property type="term" value="C:SNARE complex"/>
    <property type="evidence" value="ECO:0007669"/>
    <property type="project" value="TreeGrafter"/>
</dbReference>
<evidence type="ECO:0000259" key="12">
    <source>
        <dbReference type="PROSITE" id="PS50192"/>
    </source>
</evidence>
<dbReference type="GO" id="GO:0005628">
    <property type="term" value="C:prospore membrane"/>
    <property type="evidence" value="ECO:0007669"/>
    <property type="project" value="UniProtKB-ARBA"/>
</dbReference>
<dbReference type="GO" id="GO:0012505">
    <property type="term" value="C:endomembrane system"/>
    <property type="evidence" value="ECO:0007669"/>
    <property type="project" value="TreeGrafter"/>
</dbReference>
<evidence type="ECO:0000256" key="2">
    <source>
        <dbReference type="ARBA" id="ARBA00009063"/>
    </source>
</evidence>
<feature type="coiled-coil region" evidence="9">
    <location>
        <begin position="227"/>
        <end position="268"/>
    </location>
</feature>
<evidence type="ECO:0000313" key="13">
    <source>
        <dbReference type="EMBL" id="KAK5778286.1"/>
    </source>
</evidence>
<evidence type="ECO:0000256" key="5">
    <source>
        <dbReference type="ARBA" id="ARBA00023054"/>
    </source>
</evidence>
<dbReference type="InterPro" id="IPR006011">
    <property type="entry name" value="Syntaxin_N"/>
</dbReference>
<dbReference type="PANTHER" id="PTHR19957:SF307">
    <property type="entry name" value="PROTEIN SSO1-RELATED"/>
    <property type="match status" value="1"/>
</dbReference>
<dbReference type="SUPFAM" id="SSF47661">
    <property type="entry name" value="t-snare proteins"/>
    <property type="match status" value="1"/>
</dbReference>
<dbReference type="SMART" id="SM00503">
    <property type="entry name" value="SynN"/>
    <property type="match status" value="1"/>
</dbReference>
<dbReference type="InterPro" id="IPR045242">
    <property type="entry name" value="Syntaxin"/>
</dbReference>
<dbReference type="Pfam" id="PF05739">
    <property type="entry name" value="SNARE"/>
    <property type="match status" value="1"/>
</dbReference>
<evidence type="ECO:0000256" key="10">
    <source>
        <dbReference type="SAM" id="MobiDB-lite"/>
    </source>
</evidence>
<sequence length="317" mass="36343">MSYNNNNNNNNNTNTTNPYGNTNPYEEDQYEMNEDLNRAPVTVATNQDTSTSQQQDGTDFVSFMNKINNINNNLSNYESIINQIDNLHKQLLTEISEENEMNLRHSLDNFISQASDLQYTLKTDIKNAQRLALNDPNKHAQAENSRQKFLKLIQDYRIIDSNYKDENKEQAKRQYKIIQPDATDEEVEAAINDVGGQQIFSQALLNANRRGEAKTALAEVQARHQELLKLEKTMAELNQLFNDMEELVIEQQENIEVIDKNVEDAQQDVEQGVGHTNKAVKSAKRARRNKMRCYIICFLIFAVVVVVVVVPSVVKTR</sequence>
<comment type="subcellular location">
    <subcellularLocation>
        <location evidence="1">Membrane</location>
        <topology evidence="1">Single-pass type IV membrane protein</topology>
    </subcellularLocation>
</comment>
<keyword evidence="4 11" id="KW-1133">Transmembrane helix</keyword>
<dbReference type="GO" id="GO:0005886">
    <property type="term" value="C:plasma membrane"/>
    <property type="evidence" value="ECO:0007669"/>
    <property type="project" value="TreeGrafter"/>
</dbReference>
<feature type="domain" description="T-SNARE coiled-coil homology" evidence="12">
    <location>
        <begin position="217"/>
        <end position="279"/>
    </location>
</feature>
<dbReference type="GO" id="GO:0005484">
    <property type="term" value="F:SNAP receptor activity"/>
    <property type="evidence" value="ECO:0007669"/>
    <property type="project" value="InterPro"/>
</dbReference>
<dbReference type="GO" id="GO:0006887">
    <property type="term" value="P:exocytosis"/>
    <property type="evidence" value="ECO:0007669"/>
    <property type="project" value="TreeGrafter"/>
</dbReference>
<evidence type="ECO:0000256" key="3">
    <source>
        <dbReference type="ARBA" id="ARBA00022692"/>
    </source>
</evidence>
<feature type="region of interest" description="Disordered" evidence="10">
    <location>
        <begin position="1"/>
        <end position="27"/>
    </location>
</feature>
<comment type="function">
    <text evidence="7">Required for vesicle fusion with the plasma membrane.</text>
</comment>
<dbReference type="PROSITE" id="PS50192">
    <property type="entry name" value="T_SNARE"/>
    <property type="match status" value="1"/>
</dbReference>
<comment type="similarity">
    <text evidence="2 8">Belongs to the syntaxin family.</text>
</comment>
<dbReference type="EMBL" id="JAWIZZ010000053">
    <property type="protein sequence ID" value="KAK5778286.1"/>
    <property type="molecule type" value="Genomic_DNA"/>
</dbReference>
<dbReference type="SMART" id="SM00397">
    <property type="entry name" value="t_SNARE"/>
    <property type="match status" value="1"/>
</dbReference>
<dbReference type="GO" id="GO:0031321">
    <property type="term" value="P:ascospore-type prospore assembly"/>
    <property type="evidence" value="ECO:0007669"/>
    <property type="project" value="UniProtKB-ARBA"/>
</dbReference>
<evidence type="ECO:0000256" key="1">
    <source>
        <dbReference type="ARBA" id="ARBA00004211"/>
    </source>
</evidence>
<dbReference type="GO" id="GO:0006886">
    <property type="term" value="P:intracellular protein transport"/>
    <property type="evidence" value="ECO:0007669"/>
    <property type="project" value="InterPro"/>
</dbReference>
<dbReference type="PROSITE" id="PS00914">
    <property type="entry name" value="SYNTAXIN"/>
    <property type="match status" value="1"/>
</dbReference>
<dbReference type="CDD" id="cd15849">
    <property type="entry name" value="SNARE_Sso1"/>
    <property type="match status" value="1"/>
</dbReference>
<dbReference type="InterPro" id="IPR000727">
    <property type="entry name" value="T_SNARE_dom"/>
</dbReference>
<dbReference type="AlphaFoldDB" id="A0AAN8A707"/>